<feature type="compositionally biased region" description="Low complexity" evidence="13">
    <location>
        <begin position="1345"/>
        <end position="1354"/>
    </location>
</feature>
<dbReference type="PROSITE" id="PS00107">
    <property type="entry name" value="PROTEIN_KINASE_ATP"/>
    <property type="match status" value="1"/>
</dbReference>
<keyword evidence="8 12" id="KW-0067">ATP-binding</keyword>
<dbReference type="Pfam" id="PF07714">
    <property type="entry name" value="PK_Tyr_Ser-Thr"/>
    <property type="match status" value="1"/>
</dbReference>
<feature type="region of interest" description="Disordered" evidence="13">
    <location>
        <begin position="423"/>
        <end position="444"/>
    </location>
</feature>
<organism evidence="15 16">
    <name type="scientific">Edaphochlamys debaryana</name>
    <dbReference type="NCBI Taxonomy" id="47281"/>
    <lineage>
        <taxon>Eukaryota</taxon>
        <taxon>Viridiplantae</taxon>
        <taxon>Chlorophyta</taxon>
        <taxon>core chlorophytes</taxon>
        <taxon>Chlorophyceae</taxon>
        <taxon>CS clade</taxon>
        <taxon>Chlamydomonadales</taxon>
        <taxon>Chlamydomonadales incertae sedis</taxon>
        <taxon>Edaphochlamys</taxon>
    </lineage>
</organism>
<comment type="similarity">
    <text evidence="2">Belongs to the protein kinase superfamily. TKL Ser/Thr protein kinase family. RAF subfamily.</text>
</comment>
<dbReference type="InterPro" id="IPR055164">
    <property type="entry name" value="EDR1/CTR1/ARMC3-like_pept-like"/>
</dbReference>
<name>A0A835XK94_9CHLO</name>
<dbReference type="Proteomes" id="UP000612055">
    <property type="component" value="Unassembled WGS sequence"/>
</dbReference>
<feature type="compositionally biased region" description="Pro residues" evidence="13">
    <location>
        <begin position="258"/>
        <end position="267"/>
    </location>
</feature>
<comment type="subcellular location">
    <subcellularLocation>
        <location evidence="1">Membrane</location>
    </subcellularLocation>
</comment>
<feature type="compositionally biased region" description="Polar residues" evidence="13">
    <location>
        <begin position="541"/>
        <end position="557"/>
    </location>
</feature>
<feature type="compositionally biased region" description="Polar residues" evidence="13">
    <location>
        <begin position="238"/>
        <end position="251"/>
    </location>
</feature>
<dbReference type="Gene3D" id="1.10.510.10">
    <property type="entry name" value="Transferase(Phosphotransferase) domain 1"/>
    <property type="match status" value="1"/>
</dbReference>
<feature type="region of interest" description="Disordered" evidence="13">
    <location>
        <begin position="839"/>
        <end position="915"/>
    </location>
</feature>
<dbReference type="InterPro" id="IPR011009">
    <property type="entry name" value="Kinase-like_dom_sf"/>
</dbReference>
<feature type="region of interest" description="Disordered" evidence="13">
    <location>
        <begin position="221"/>
        <end position="292"/>
    </location>
</feature>
<feature type="region of interest" description="Disordered" evidence="13">
    <location>
        <begin position="1047"/>
        <end position="1083"/>
    </location>
</feature>
<dbReference type="InterPro" id="IPR017441">
    <property type="entry name" value="Protein_kinase_ATP_BS"/>
</dbReference>
<evidence type="ECO:0000256" key="4">
    <source>
        <dbReference type="ARBA" id="ARBA00022527"/>
    </source>
</evidence>
<evidence type="ECO:0000256" key="8">
    <source>
        <dbReference type="ARBA" id="ARBA00022840"/>
    </source>
</evidence>
<dbReference type="InterPro" id="IPR008271">
    <property type="entry name" value="Ser/Thr_kinase_AS"/>
</dbReference>
<feature type="region of interest" description="Disordered" evidence="13">
    <location>
        <begin position="987"/>
        <end position="1023"/>
    </location>
</feature>
<protein>
    <recommendedName>
        <fullName evidence="3">non-specific serine/threonine protein kinase</fullName>
        <ecNumber evidence="3">2.7.11.1</ecNumber>
    </recommendedName>
</protein>
<dbReference type="FunFam" id="3.30.200.20:FF:000060">
    <property type="entry name" value="Serine/threonine-protein kinase isoform 1"/>
    <property type="match status" value="1"/>
</dbReference>
<evidence type="ECO:0000256" key="10">
    <source>
        <dbReference type="ARBA" id="ARBA00047899"/>
    </source>
</evidence>
<evidence type="ECO:0000256" key="12">
    <source>
        <dbReference type="PROSITE-ProRule" id="PRU10141"/>
    </source>
</evidence>
<feature type="compositionally biased region" description="Low complexity" evidence="13">
    <location>
        <begin position="886"/>
        <end position="915"/>
    </location>
</feature>
<evidence type="ECO:0000256" key="9">
    <source>
        <dbReference type="ARBA" id="ARBA00023136"/>
    </source>
</evidence>
<evidence type="ECO:0000256" key="1">
    <source>
        <dbReference type="ARBA" id="ARBA00004370"/>
    </source>
</evidence>
<dbReference type="PROSITE" id="PS50011">
    <property type="entry name" value="PROTEIN_KINASE_DOM"/>
    <property type="match status" value="1"/>
</dbReference>
<evidence type="ECO:0000256" key="3">
    <source>
        <dbReference type="ARBA" id="ARBA00012513"/>
    </source>
</evidence>
<keyword evidence="5" id="KW-0808">Transferase</keyword>
<feature type="compositionally biased region" description="Basic and acidic residues" evidence="13">
    <location>
        <begin position="965"/>
        <end position="974"/>
    </location>
</feature>
<feature type="compositionally biased region" description="Gly residues" evidence="13">
    <location>
        <begin position="989"/>
        <end position="1001"/>
    </location>
</feature>
<proteinExistence type="inferred from homology"/>
<feature type="compositionally biased region" description="Gly residues" evidence="13">
    <location>
        <begin position="226"/>
        <end position="235"/>
    </location>
</feature>
<dbReference type="SMART" id="SM00220">
    <property type="entry name" value="S_TKc"/>
    <property type="match status" value="1"/>
</dbReference>
<feature type="compositionally biased region" description="Low complexity" evidence="13">
    <location>
        <begin position="669"/>
        <end position="723"/>
    </location>
</feature>
<keyword evidence="9" id="KW-0472">Membrane</keyword>
<comment type="caution">
    <text evidence="15">The sequence shown here is derived from an EMBL/GenBank/DDBJ whole genome shotgun (WGS) entry which is preliminary data.</text>
</comment>
<dbReference type="InterPro" id="IPR000719">
    <property type="entry name" value="Prot_kinase_dom"/>
</dbReference>
<comment type="catalytic activity">
    <reaction evidence="10">
        <text>L-threonyl-[protein] + ATP = O-phospho-L-threonyl-[protein] + ADP + H(+)</text>
        <dbReference type="Rhea" id="RHEA:46608"/>
        <dbReference type="Rhea" id="RHEA-COMP:11060"/>
        <dbReference type="Rhea" id="RHEA-COMP:11605"/>
        <dbReference type="ChEBI" id="CHEBI:15378"/>
        <dbReference type="ChEBI" id="CHEBI:30013"/>
        <dbReference type="ChEBI" id="CHEBI:30616"/>
        <dbReference type="ChEBI" id="CHEBI:61977"/>
        <dbReference type="ChEBI" id="CHEBI:456216"/>
        <dbReference type="EC" id="2.7.11.1"/>
    </reaction>
</comment>
<feature type="compositionally biased region" description="Gly residues" evidence="13">
    <location>
        <begin position="1071"/>
        <end position="1081"/>
    </location>
</feature>
<dbReference type="SUPFAM" id="SSF56112">
    <property type="entry name" value="Protein kinase-like (PK-like)"/>
    <property type="match status" value="1"/>
</dbReference>
<dbReference type="EC" id="2.7.11.1" evidence="3"/>
<dbReference type="GO" id="GO:0004674">
    <property type="term" value="F:protein serine/threonine kinase activity"/>
    <property type="evidence" value="ECO:0007669"/>
    <property type="project" value="UniProtKB-KW"/>
</dbReference>
<evidence type="ECO:0000256" key="5">
    <source>
        <dbReference type="ARBA" id="ARBA00022679"/>
    </source>
</evidence>
<dbReference type="GO" id="GO:0016020">
    <property type="term" value="C:membrane"/>
    <property type="evidence" value="ECO:0007669"/>
    <property type="project" value="UniProtKB-SubCell"/>
</dbReference>
<keyword evidence="4" id="KW-0723">Serine/threonine-protein kinase</keyword>
<sequence length="1732" mass="175199">MADENPQDLVARIRVIARVVCDRMGGVFDTESALDHFWQQSSATEKKRNRSAVVCLCRLDTGSSRHRALLYKVLADAAKVPCRVVRGAERCGSDHAANALVTINGQEWVVDLVFEAGRLLSQEDFAALVRLRRQKGDHWMGHSVGTGVVAGGAAALVERSAVSASSTSSTSTAAGGSVHHPGGGGSAFGSQYGSAYGSQYGSQYGAASTAVSAQSAPMPLPAQPAGGAGANGDGVSGMSPSASTGALNSPRGTHTHPLPLPRPPAVPGPAAAGPTGGLVGSNAPPSALGLTASSTLGHHKAEPPAIAGSRVRFTITDLPKSGSQPNPSQVRAGPTGGPAVPPVVSVPPGALRIPSAPHAAQGHRPNVPTPKGTAPPSAPTTSSGAAQVTGAGVPPPIVTGPGGRAGAYATLPPSKARSMLDLAGSHSADTPKSSSSGGGDLIRLDSEPLMGEYAAGLPPPESCPTPTGAAAVAPAAVHRNQVSLDQFGWVKFSGSFARPAGSAPGLGAALGAGPSPLSHASGPEISAPLANGSRLGPPEPSLSQPLTQPDSSGSVHSGSACAPATSDPNSGRVTSSALTSNSGPNVISTSLGSSAAATAGASGPSCAPPAAVSAVTAASPFAHYLLPPGLAGVAPAPPGAGGSAGGGSAGTSTASLVGNASTLSMPSSGHAGPAQAQAGQAQAQGHPALPSHLPHPQHPSQLGQQQPQLQPQQAQHAHQQGQAQRGGMPQHSTLSTASAFQAMQLGGGSAFAAQQGHAQRPSLPHQLATAFPSMPPQQPYPGSVITTGHHPGSVSPTMGMGGGGAFAGHTGVGMAQPMPLPRMGSGSYLGPPMQPQLMHPGMTRPSNTVSTGAVPLYGTPPAHQRGPGSSLDGTAGPGTGGASKVPSPALSTPFAATASSAQSTPPGSGQPVGSVPFADLSPFNFGDAAGASASAAANAIAQAGGSNPGVGSSSSAGGANGAKATMREEKERAQAAKATFFADLSPFNAGGGNGTGGGNATGSGEARDNTPPGDRRGATYYPQGHSHLTHVHANSQPVINQSQPIVEIPSSDNSRDATPRVSFSSMADQGPSGGGAQGPSSGGMEVMTLELARTRLGSGHTAMRPDGAGAVSVGRVASSQAMVPQHQQQPGTITIPHHHAHSRSHPPMALGGPNGPMVLGPHLEAASQQQQQQQQQAAMLAAYYMQQAHPHAAAYLQQQWQQQQQQLAGLAAGGYGAPLALGPGGPMSGPQQGGYLPLAVPQMPNHQQQQPWAPGWPNQAPRQQPGMPMQGQIHGQMQGQMQGSPYTVQSAFMQQQQQHQQQQLRQMAGMQGQGQGVTSLVSTTTTSTTVIHHAMSLSGAGAGPAGALSGPSGPQLGLAGPQARPQLPAPPGMVDIAHEKTMPSSARLAALQASAAAALADGGGSVSGGGAADASGSGLLLQPTLSASMPLPPSYKELEIDPGELTFGPRIGIGSYGEVYKGTWRGTEVAIKRFLEQNLSPTLIKEFRDEVMIMSKLRHPNIVLFMGAVTCTNQLAIVSQFVQRGSLFRLLHRTKAELDPRRRLGMAMDIAKGMEYLHNCKPVLVHRDLKSPNLLVDRDWTVKVCDFGLSQVKMNTFLTAKSQGGSPAWMAPEILRNERCDEKSDVFSFGVILYELVTGREPWESLNPMQVVGVVGFNGQRMDLPSDLDPAVNALIQACWADKPTERPSFSQVLATLQGWTELRPTAEVMKQQADAARARQAKAAAAAGGGA</sequence>
<dbReference type="PROSITE" id="PS00108">
    <property type="entry name" value="PROTEIN_KINASE_ST"/>
    <property type="match status" value="1"/>
</dbReference>
<feature type="region of interest" description="Disordered" evidence="13">
    <location>
        <begin position="316"/>
        <end position="411"/>
    </location>
</feature>
<evidence type="ECO:0000313" key="16">
    <source>
        <dbReference type="Proteomes" id="UP000612055"/>
    </source>
</evidence>
<dbReference type="FunFam" id="1.10.510.10:FF:000476">
    <property type="entry name" value="PAS domain-containing protein tyrosine kinase family protein"/>
    <property type="match status" value="1"/>
</dbReference>
<dbReference type="PANTHER" id="PTHR44329:SF298">
    <property type="entry name" value="MIXED LINEAGE KINASE DOMAIN-LIKE PROTEIN"/>
    <property type="match status" value="1"/>
</dbReference>
<feature type="compositionally biased region" description="Basic and acidic residues" evidence="13">
    <location>
        <begin position="1005"/>
        <end position="1017"/>
    </location>
</feature>
<dbReference type="EMBL" id="JAEHOE010000165">
    <property type="protein sequence ID" value="KAG2483816.1"/>
    <property type="molecule type" value="Genomic_DNA"/>
</dbReference>
<dbReference type="GO" id="GO:0005524">
    <property type="term" value="F:ATP binding"/>
    <property type="evidence" value="ECO:0007669"/>
    <property type="project" value="UniProtKB-UniRule"/>
</dbReference>
<feature type="compositionally biased region" description="Low complexity" evidence="13">
    <location>
        <begin position="943"/>
        <end position="964"/>
    </location>
</feature>
<dbReference type="InterPro" id="IPR001245">
    <property type="entry name" value="Ser-Thr/Tyr_kinase_cat_dom"/>
</dbReference>
<feature type="domain" description="Protein kinase" evidence="14">
    <location>
        <begin position="1445"/>
        <end position="1701"/>
    </location>
</feature>
<dbReference type="Pfam" id="PF14381">
    <property type="entry name" value="EDR1_CTR1_ARMC3_pept"/>
    <property type="match status" value="1"/>
</dbReference>
<accession>A0A835XK94</accession>
<feature type="region of interest" description="Disordered" evidence="13">
    <location>
        <begin position="514"/>
        <end position="584"/>
    </location>
</feature>
<dbReference type="CDD" id="cd13999">
    <property type="entry name" value="STKc_MAP3K-like"/>
    <property type="match status" value="1"/>
</dbReference>
<keyword evidence="16" id="KW-1185">Reference proteome</keyword>
<keyword evidence="7" id="KW-0418">Kinase</keyword>
<dbReference type="OrthoDB" id="339325at2759"/>
<evidence type="ECO:0000256" key="11">
    <source>
        <dbReference type="ARBA" id="ARBA00048679"/>
    </source>
</evidence>
<feature type="binding site" evidence="12">
    <location>
        <position position="1472"/>
    </location>
    <ligand>
        <name>ATP</name>
        <dbReference type="ChEBI" id="CHEBI:30616"/>
    </ligand>
</feature>
<evidence type="ECO:0000256" key="2">
    <source>
        <dbReference type="ARBA" id="ARBA00010507"/>
    </source>
</evidence>
<reference evidence="15" key="1">
    <citation type="journal article" date="2020" name="bioRxiv">
        <title>Comparative genomics of Chlamydomonas.</title>
        <authorList>
            <person name="Craig R.J."/>
            <person name="Hasan A.R."/>
            <person name="Ness R.W."/>
            <person name="Keightley P.D."/>
        </authorList>
    </citation>
    <scope>NUCLEOTIDE SEQUENCE</scope>
    <source>
        <strain evidence="15">CCAP 11/70</strain>
    </source>
</reference>
<feature type="region of interest" description="Disordered" evidence="13">
    <location>
        <begin position="638"/>
        <end position="733"/>
    </location>
</feature>
<feature type="region of interest" description="Disordered" evidence="13">
    <location>
        <begin position="943"/>
        <end position="975"/>
    </location>
</feature>
<gene>
    <name evidence="15" type="ORF">HYH03_017339</name>
</gene>
<keyword evidence="6 12" id="KW-0547">Nucleotide-binding</keyword>
<evidence type="ECO:0000313" key="15">
    <source>
        <dbReference type="EMBL" id="KAG2483816.1"/>
    </source>
</evidence>
<comment type="catalytic activity">
    <reaction evidence="11">
        <text>L-seryl-[protein] + ATP = O-phospho-L-seryl-[protein] + ADP + H(+)</text>
        <dbReference type="Rhea" id="RHEA:17989"/>
        <dbReference type="Rhea" id="RHEA-COMP:9863"/>
        <dbReference type="Rhea" id="RHEA-COMP:11604"/>
        <dbReference type="ChEBI" id="CHEBI:15378"/>
        <dbReference type="ChEBI" id="CHEBI:29999"/>
        <dbReference type="ChEBI" id="CHEBI:30616"/>
        <dbReference type="ChEBI" id="CHEBI:83421"/>
        <dbReference type="ChEBI" id="CHEBI:456216"/>
        <dbReference type="EC" id="2.7.11.1"/>
    </reaction>
</comment>
<dbReference type="Gene3D" id="3.30.200.20">
    <property type="entry name" value="Phosphorylase Kinase, domain 1"/>
    <property type="match status" value="1"/>
</dbReference>
<feature type="region of interest" description="Disordered" evidence="13">
    <location>
        <begin position="1340"/>
        <end position="1359"/>
    </location>
</feature>
<feature type="compositionally biased region" description="Gly residues" evidence="13">
    <location>
        <begin position="639"/>
        <end position="649"/>
    </location>
</feature>
<evidence type="ECO:0000256" key="13">
    <source>
        <dbReference type="SAM" id="MobiDB-lite"/>
    </source>
</evidence>
<evidence type="ECO:0000259" key="14">
    <source>
        <dbReference type="PROSITE" id="PS50011"/>
    </source>
</evidence>
<evidence type="ECO:0000256" key="6">
    <source>
        <dbReference type="ARBA" id="ARBA00022741"/>
    </source>
</evidence>
<evidence type="ECO:0000256" key="7">
    <source>
        <dbReference type="ARBA" id="ARBA00022777"/>
    </source>
</evidence>
<dbReference type="InterPro" id="IPR051681">
    <property type="entry name" value="Ser/Thr_Kinases-Pseudokinases"/>
</dbReference>
<dbReference type="PANTHER" id="PTHR44329">
    <property type="entry name" value="SERINE/THREONINE-PROTEIN KINASE TNNI3K-RELATED"/>
    <property type="match status" value="1"/>
</dbReference>
<feature type="compositionally biased region" description="Polar residues" evidence="13">
    <location>
        <begin position="566"/>
        <end position="584"/>
    </location>
</feature>